<protein>
    <submittedName>
        <fullName evidence="2">Uncharacterized protein</fullName>
    </submittedName>
</protein>
<dbReference type="AlphaFoldDB" id="A0A5B7DEX1"/>
<name>A0A5B7DEX1_PORTR</name>
<feature type="region of interest" description="Disordered" evidence="1">
    <location>
        <begin position="24"/>
        <end position="65"/>
    </location>
</feature>
<proteinExistence type="predicted"/>
<reference evidence="2 3" key="1">
    <citation type="submission" date="2019-05" db="EMBL/GenBank/DDBJ databases">
        <title>Another draft genome of Portunus trituberculatus and its Hox gene families provides insights of decapod evolution.</title>
        <authorList>
            <person name="Jeong J.-H."/>
            <person name="Song I."/>
            <person name="Kim S."/>
            <person name="Choi T."/>
            <person name="Kim D."/>
            <person name="Ryu S."/>
            <person name="Kim W."/>
        </authorList>
    </citation>
    <scope>NUCLEOTIDE SEQUENCE [LARGE SCALE GENOMIC DNA]</scope>
    <source>
        <tissue evidence="2">Muscle</tissue>
    </source>
</reference>
<evidence type="ECO:0000313" key="2">
    <source>
        <dbReference type="EMBL" id="MPC19804.1"/>
    </source>
</evidence>
<dbReference type="EMBL" id="VSRR010000805">
    <property type="protein sequence ID" value="MPC19804.1"/>
    <property type="molecule type" value="Genomic_DNA"/>
</dbReference>
<comment type="caution">
    <text evidence="2">The sequence shown here is derived from an EMBL/GenBank/DDBJ whole genome shotgun (WGS) entry which is preliminary data.</text>
</comment>
<dbReference type="Proteomes" id="UP000324222">
    <property type="component" value="Unassembled WGS sequence"/>
</dbReference>
<feature type="compositionally biased region" description="Basic and acidic residues" evidence="1">
    <location>
        <begin position="41"/>
        <end position="59"/>
    </location>
</feature>
<keyword evidence="3" id="KW-1185">Reference proteome</keyword>
<accession>A0A5B7DEX1</accession>
<sequence>MIGKRRHCTSQWLDTARPGLITSLQEGGVYPPGATGVSPHKKGDERGGGERKLNQEHRITCVPAG</sequence>
<organism evidence="2 3">
    <name type="scientific">Portunus trituberculatus</name>
    <name type="common">Swimming crab</name>
    <name type="synonym">Neptunus trituberculatus</name>
    <dbReference type="NCBI Taxonomy" id="210409"/>
    <lineage>
        <taxon>Eukaryota</taxon>
        <taxon>Metazoa</taxon>
        <taxon>Ecdysozoa</taxon>
        <taxon>Arthropoda</taxon>
        <taxon>Crustacea</taxon>
        <taxon>Multicrustacea</taxon>
        <taxon>Malacostraca</taxon>
        <taxon>Eumalacostraca</taxon>
        <taxon>Eucarida</taxon>
        <taxon>Decapoda</taxon>
        <taxon>Pleocyemata</taxon>
        <taxon>Brachyura</taxon>
        <taxon>Eubrachyura</taxon>
        <taxon>Portunoidea</taxon>
        <taxon>Portunidae</taxon>
        <taxon>Portuninae</taxon>
        <taxon>Portunus</taxon>
    </lineage>
</organism>
<evidence type="ECO:0000256" key="1">
    <source>
        <dbReference type="SAM" id="MobiDB-lite"/>
    </source>
</evidence>
<gene>
    <name evidence="2" type="ORF">E2C01_012731</name>
</gene>
<evidence type="ECO:0000313" key="3">
    <source>
        <dbReference type="Proteomes" id="UP000324222"/>
    </source>
</evidence>